<evidence type="ECO:0000259" key="1">
    <source>
        <dbReference type="Pfam" id="PF22560"/>
    </source>
</evidence>
<reference evidence="2 3" key="1">
    <citation type="submission" date="2007-04" db="EMBL/GenBank/DDBJ databases">
        <title>Complete genome sequence of Burkholderia multivorans ATCC 17616.</title>
        <authorList>
            <person name="Ohtsubo Y."/>
            <person name="Yamashita A."/>
            <person name="Kurokawa K."/>
            <person name="Takami H."/>
            <person name="Yuhara S."/>
            <person name="Nishiyama E."/>
            <person name="Endo R."/>
            <person name="Miyazaki R."/>
            <person name="Ono A."/>
            <person name="Yano K."/>
            <person name="Ito M."/>
            <person name="Sota M."/>
            <person name="Yuji N."/>
            <person name="Hattori M."/>
            <person name="Tsuda M."/>
        </authorList>
    </citation>
    <scope>NUCLEOTIDE SEQUENCE [LARGE SCALE GENOMIC DNA]</scope>
    <source>
        <strain evidence="3">ATCC 17616 / 249</strain>
    </source>
</reference>
<gene>
    <name evidence="2" type="ordered locus">BMULJ_03788</name>
</gene>
<accession>A0A0H3KKU7</accession>
<evidence type="ECO:0000313" key="2">
    <source>
        <dbReference type="EMBL" id="BAG45649.1"/>
    </source>
</evidence>
<name>A0A0H3KKU7_BURM1</name>
<keyword evidence="3" id="KW-1185">Reference proteome</keyword>
<dbReference type="STRING" id="395019.BMULJ_03788"/>
<dbReference type="Proteomes" id="UP000008815">
    <property type="component" value="Chromosome 2"/>
</dbReference>
<dbReference type="EMBL" id="AP009386">
    <property type="protein sequence ID" value="BAG45649.1"/>
    <property type="molecule type" value="Genomic_DNA"/>
</dbReference>
<dbReference type="eggNOG" id="COG4422">
    <property type="taxonomic scope" value="Bacteria"/>
</dbReference>
<sequence>MAKRHYDWTNGPAELEPHSLTKHQVLVDYLIRYFQQRLLNARGRDRFRITLVDGFCGGGRYLLKGTGELVLGSPLRLLQAVKEASFKINQDRPKAILFDVQFIFIDKDKKALGHLREVLRQEGYERAIGDTIHIMHAEFGVAVDEVLARVAQHTPRSGTALFFLDQYGYAEVPASLIRKIFASARDAEVVLTFHVSSFATYTNDELARKISSTLQVDIFKRLGGRSIDEIKQNEADWRRFIQAALYEALVDGCGAGFFTPFFIRGTGAGHGEYWLVHLSQHHRAQDVMKQVHWQHSNHFVHYGGAGLDMLAPQTMGFLQDFDGGFRFDDIARAKSDKELVVQLARRIFDQTNPKPFSLVFSETCNGSPATASMYKDALAILVSEGEATVRSVDGKPRYRARYMRDTDVVDKPKQFKLFLGNNP</sequence>
<dbReference type="KEGG" id="bmu:Bmul_4729"/>
<dbReference type="Pfam" id="PF22560">
    <property type="entry name" value="GMT-wHTH"/>
    <property type="match status" value="1"/>
</dbReference>
<dbReference type="AlphaFoldDB" id="A0A0H3KKU7"/>
<dbReference type="NCBIfam" id="TIGR04474">
    <property type="entry name" value="tcm_partner"/>
    <property type="match status" value="1"/>
</dbReference>
<dbReference type="InterPro" id="IPR054339">
    <property type="entry name" value="GMT_wHTH"/>
</dbReference>
<dbReference type="RefSeq" id="WP_011881661.1">
    <property type="nucleotide sequence ID" value="NC_010086.1"/>
</dbReference>
<dbReference type="KEGG" id="bmj:BMULJ_03788"/>
<dbReference type="InterPro" id="IPR031009">
    <property type="entry name" value="Tcm_partner"/>
</dbReference>
<proteinExistence type="predicted"/>
<protein>
    <recommendedName>
        <fullName evidence="1">GMT-like wHTH domain-containing protein</fullName>
    </recommendedName>
</protein>
<organism evidence="2 3">
    <name type="scientific">Burkholderia multivorans (strain ATCC 17616 / 249)</name>
    <dbReference type="NCBI Taxonomy" id="395019"/>
    <lineage>
        <taxon>Bacteria</taxon>
        <taxon>Pseudomonadati</taxon>
        <taxon>Pseudomonadota</taxon>
        <taxon>Betaproteobacteria</taxon>
        <taxon>Burkholderiales</taxon>
        <taxon>Burkholderiaceae</taxon>
        <taxon>Burkholderia</taxon>
        <taxon>Burkholderia cepacia complex</taxon>
    </lineage>
</organism>
<feature type="domain" description="GMT-like wHTH" evidence="1">
    <location>
        <begin position="322"/>
        <end position="394"/>
    </location>
</feature>
<dbReference type="HOGENOM" id="CLU_053483_0_0_4"/>
<evidence type="ECO:0000313" key="3">
    <source>
        <dbReference type="Proteomes" id="UP000008815"/>
    </source>
</evidence>